<comment type="caution">
    <text evidence="18">The sequence shown here is derived from an EMBL/GenBank/DDBJ whole genome shotgun (WGS) entry which is preliminary data.</text>
</comment>
<evidence type="ECO:0000256" key="16">
    <source>
        <dbReference type="RuleBase" id="RU361169"/>
    </source>
</evidence>
<evidence type="ECO:0000256" key="14">
    <source>
        <dbReference type="ARBA" id="ARBA00042262"/>
    </source>
</evidence>
<feature type="signal peptide" evidence="17">
    <location>
        <begin position="1"/>
        <end position="20"/>
    </location>
</feature>
<keyword evidence="5" id="KW-0677">Repeat</keyword>
<keyword evidence="3" id="KW-0964">Secreted</keyword>
<dbReference type="Pfam" id="PF00295">
    <property type="entry name" value="Glyco_hydro_28"/>
    <property type="match status" value="1"/>
</dbReference>
<evidence type="ECO:0000313" key="18">
    <source>
        <dbReference type="EMBL" id="TVY84400.1"/>
    </source>
</evidence>
<dbReference type="GO" id="GO:0005975">
    <property type="term" value="P:carbohydrate metabolic process"/>
    <property type="evidence" value="ECO:0007669"/>
    <property type="project" value="InterPro"/>
</dbReference>
<comment type="similarity">
    <text evidence="2 16">Belongs to the glycosyl hydrolase 28 family.</text>
</comment>
<evidence type="ECO:0000256" key="17">
    <source>
        <dbReference type="SAM" id="SignalP"/>
    </source>
</evidence>
<dbReference type="Gene3D" id="2.160.20.10">
    <property type="entry name" value="Single-stranded right-handed beta-helix, Pectin lyase-like"/>
    <property type="match status" value="1"/>
</dbReference>
<dbReference type="GO" id="GO:0071555">
    <property type="term" value="P:cell wall organization"/>
    <property type="evidence" value="ECO:0007669"/>
    <property type="project" value="UniProtKB-KW"/>
</dbReference>
<evidence type="ECO:0000256" key="10">
    <source>
        <dbReference type="ARBA" id="ARBA00023316"/>
    </source>
</evidence>
<evidence type="ECO:0000256" key="5">
    <source>
        <dbReference type="ARBA" id="ARBA00022737"/>
    </source>
</evidence>
<name>A0A8T9CJX5_9HELO</name>
<dbReference type="GO" id="GO:0005576">
    <property type="term" value="C:extracellular region"/>
    <property type="evidence" value="ECO:0007669"/>
    <property type="project" value="UniProtKB-SubCell"/>
</dbReference>
<dbReference type="PANTHER" id="PTHR31736">
    <property type="match status" value="1"/>
</dbReference>
<protein>
    <recommendedName>
        <fullName evidence="12">galacturonan 1,4-alpha-galacturonidase</fullName>
        <ecNumber evidence="12">3.2.1.67</ecNumber>
    </recommendedName>
    <alternativeName>
        <fullName evidence="13">Galacturan 1,4-alpha-galacturonidase C</fullName>
    </alternativeName>
    <alternativeName>
        <fullName evidence="14">Poly(1,4-alpha-D-galacturonide)galacturonohydrolase C</fullName>
    </alternativeName>
</protein>
<dbReference type="GO" id="GO:0047911">
    <property type="term" value="F:galacturan 1,4-alpha-galacturonidase activity"/>
    <property type="evidence" value="ECO:0007669"/>
    <property type="project" value="UniProtKB-EC"/>
</dbReference>
<evidence type="ECO:0000313" key="19">
    <source>
        <dbReference type="Proteomes" id="UP000469558"/>
    </source>
</evidence>
<comment type="function">
    <text evidence="11">Specific in hydrolyzing the terminal glycosidic bond of polygalacturonic acid and oligogalacturonates.</text>
</comment>
<dbReference type="AlphaFoldDB" id="A0A8T9CJX5"/>
<evidence type="ECO:0000256" key="9">
    <source>
        <dbReference type="ARBA" id="ARBA00023295"/>
    </source>
</evidence>
<evidence type="ECO:0000256" key="2">
    <source>
        <dbReference type="ARBA" id="ARBA00008834"/>
    </source>
</evidence>
<evidence type="ECO:0000256" key="4">
    <source>
        <dbReference type="ARBA" id="ARBA00022729"/>
    </source>
</evidence>
<dbReference type="InterPro" id="IPR012334">
    <property type="entry name" value="Pectin_lyas_fold"/>
</dbReference>
<organism evidence="18 19">
    <name type="scientific">Lachnellula suecica</name>
    <dbReference type="NCBI Taxonomy" id="602035"/>
    <lineage>
        <taxon>Eukaryota</taxon>
        <taxon>Fungi</taxon>
        <taxon>Dikarya</taxon>
        <taxon>Ascomycota</taxon>
        <taxon>Pezizomycotina</taxon>
        <taxon>Leotiomycetes</taxon>
        <taxon>Helotiales</taxon>
        <taxon>Lachnaceae</taxon>
        <taxon>Lachnellula</taxon>
    </lineage>
</organism>
<keyword evidence="8" id="KW-0325">Glycoprotein</keyword>
<dbReference type="Proteomes" id="UP000469558">
    <property type="component" value="Unassembled WGS sequence"/>
</dbReference>
<keyword evidence="9 16" id="KW-0326">Glycosidase</keyword>
<reference evidence="18 19" key="1">
    <citation type="submission" date="2018-05" db="EMBL/GenBank/DDBJ databases">
        <title>Genome sequencing and assembly of the regulated plant pathogen Lachnellula willkommii and related sister species for the development of diagnostic species identification markers.</title>
        <authorList>
            <person name="Giroux E."/>
            <person name="Bilodeau G."/>
        </authorList>
    </citation>
    <scope>NUCLEOTIDE SEQUENCE [LARGE SCALE GENOMIC DNA]</scope>
    <source>
        <strain evidence="18 19">CBS 268.59</strain>
    </source>
</reference>
<dbReference type="EC" id="3.2.1.67" evidence="12"/>
<sequence>MYSQMVMVFGLTFCFTVVNCVSLYPLPRNKTCAIASLYESSNGTRDDSPAVASAFAECSRNSIIKFSAGVDYNILTPIKATNLSNVEIQMQGNLHLPQNITAVQAAVNSSNALTYSTALYWFSLAGPSIDFIGTSNVTNGWIYSYGQAWWDANPANRTGIVSRPHLLKFDTSNGSLRHFKSKKPIAWGVQLSGSNITVTDAVVDAYSTSGSFPFNTDAFDVTGTNIKILNSVIFNGDDAIAVQSGAHDILFEGGTIGYQSHGMSIGSLGQDQASFANVSNIKFNDVTVINAVYAARFKSWIGGQGLARNVTWSNIRTYNVTFPIFVTQTYFNQGSTQTQLENGATSGRPNNSTVEMHDFKWENFTGSINTFQPGDGSCVTSPCWYNAGLPDLQHTEAVIVECNTNSSCQNFATKNIQLFTQNEEAATVVCLNATAELNPSLGFDCRNGTYLPL</sequence>
<evidence type="ECO:0000256" key="1">
    <source>
        <dbReference type="ARBA" id="ARBA00004613"/>
    </source>
</evidence>
<evidence type="ECO:0000256" key="12">
    <source>
        <dbReference type="ARBA" id="ARBA00038933"/>
    </source>
</evidence>
<evidence type="ECO:0000256" key="8">
    <source>
        <dbReference type="ARBA" id="ARBA00023180"/>
    </source>
</evidence>
<proteinExistence type="inferred from homology"/>
<keyword evidence="7" id="KW-1015">Disulfide bond</keyword>
<comment type="subcellular location">
    <subcellularLocation>
        <location evidence="1">Secreted</location>
    </subcellularLocation>
</comment>
<comment type="catalytic activity">
    <reaction evidence="15">
        <text>[(1-&gt;4)-alpha-D-galacturonosyl](n) + H2O = alpha-D-galacturonate + [(1-&gt;4)-alpha-D-galacturonosyl](n-1)</text>
        <dbReference type="Rhea" id="RHEA:14117"/>
        <dbReference type="Rhea" id="RHEA-COMP:14570"/>
        <dbReference type="Rhea" id="RHEA-COMP:14572"/>
        <dbReference type="ChEBI" id="CHEBI:15377"/>
        <dbReference type="ChEBI" id="CHEBI:58658"/>
        <dbReference type="ChEBI" id="CHEBI:140523"/>
        <dbReference type="EC" id="3.2.1.67"/>
    </reaction>
</comment>
<keyword evidence="19" id="KW-1185">Reference proteome</keyword>
<dbReference type="PANTHER" id="PTHR31736:SF11">
    <property type="entry name" value="EXOPOLYGALACTURONASE C-RELATED"/>
    <property type="match status" value="1"/>
</dbReference>
<accession>A0A8T9CJX5</accession>
<feature type="chain" id="PRO_5035740536" description="galacturonan 1,4-alpha-galacturonidase" evidence="17">
    <location>
        <begin position="21"/>
        <end position="453"/>
    </location>
</feature>
<dbReference type="InterPro" id="IPR000743">
    <property type="entry name" value="Glyco_hydro_28"/>
</dbReference>
<evidence type="ECO:0000256" key="13">
    <source>
        <dbReference type="ARBA" id="ARBA00041474"/>
    </source>
</evidence>
<evidence type="ECO:0000256" key="6">
    <source>
        <dbReference type="ARBA" id="ARBA00022801"/>
    </source>
</evidence>
<evidence type="ECO:0000256" key="15">
    <source>
        <dbReference type="ARBA" id="ARBA00048766"/>
    </source>
</evidence>
<dbReference type="GO" id="GO:0004650">
    <property type="term" value="F:polygalacturonase activity"/>
    <property type="evidence" value="ECO:0007669"/>
    <property type="project" value="InterPro"/>
</dbReference>
<dbReference type="SUPFAM" id="SSF51126">
    <property type="entry name" value="Pectin lyase-like"/>
    <property type="match status" value="1"/>
</dbReference>
<keyword evidence="4 17" id="KW-0732">Signal</keyword>
<dbReference type="InterPro" id="IPR011050">
    <property type="entry name" value="Pectin_lyase_fold/virulence"/>
</dbReference>
<evidence type="ECO:0000256" key="3">
    <source>
        <dbReference type="ARBA" id="ARBA00022525"/>
    </source>
</evidence>
<keyword evidence="10" id="KW-0961">Cell wall biogenesis/degradation</keyword>
<dbReference type="EMBL" id="QGMK01000087">
    <property type="protein sequence ID" value="TVY84400.1"/>
    <property type="molecule type" value="Genomic_DNA"/>
</dbReference>
<keyword evidence="6 16" id="KW-0378">Hydrolase</keyword>
<evidence type="ECO:0000256" key="7">
    <source>
        <dbReference type="ARBA" id="ARBA00023157"/>
    </source>
</evidence>
<evidence type="ECO:0000256" key="11">
    <source>
        <dbReference type="ARBA" id="ARBA00037312"/>
    </source>
</evidence>
<dbReference type="OrthoDB" id="187139at2759"/>
<gene>
    <name evidence="18" type="primary">pgxC</name>
    <name evidence="18" type="ORF">LSUE1_G000448</name>
</gene>